<evidence type="ECO:0000256" key="7">
    <source>
        <dbReference type="ARBA" id="ARBA00023136"/>
    </source>
</evidence>
<evidence type="ECO:0000256" key="6">
    <source>
        <dbReference type="ARBA" id="ARBA00022989"/>
    </source>
</evidence>
<evidence type="ECO:0000313" key="11">
    <source>
        <dbReference type="Proteomes" id="UP000292082"/>
    </source>
</evidence>
<evidence type="ECO:0000256" key="5">
    <source>
        <dbReference type="ARBA" id="ARBA00022824"/>
    </source>
</evidence>
<feature type="region of interest" description="Disordered" evidence="8">
    <location>
        <begin position="342"/>
        <end position="408"/>
    </location>
</feature>
<dbReference type="AlphaFoldDB" id="A0A4Q9PNG1"/>
<name>A0A4Q9PNG1_9APHY</name>
<comment type="subcellular location">
    <subcellularLocation>
        <location evidence="1">Endoplasmic reticulum membrane</location>
        <topology evidence="1">Multi-pass membrane protein</topology>
    </subcellularLocation>
</comment>
<evidence type="ECO:0000256" key="4">
    <source>
        <dbReference type="ARBA" id="ARBA00022801"/>
    </source>
</evidence>
<feature type="transmembrane region" description="Helical" evidence="9">
    <location>
        <begin position="12"/>
        <end position="33"/>
    </location>
</feature>
<feature type="transmembrane region" description="Helical" evidence="9">
    <location>
        <begin position="196"/>
        <end position="213"/>
    </location>
</feature>
<keyword evidence="4" id="KW-0378">Hydrolase</keyword>
<keyword evidence="3 9" id="KW-0812">Transmembrane</keyword>
<feature type="transmembrane region" description="Helical" evidence="9">
    <location>
        <begin position="91"/>
        <end position="115"/>
    </location>
</feature>
<evidence type="ECO:0000256" key="9">
    <source>
        <dbReference type="SAM" id="Phobius"/>
    </source>
</evidence>
<protein>
    <submittedName>
        <fullName evidence="10">Signal peptide peptidase-domain-containing protein</fullName>
    </submittedName>
</protein>
<dbReference type="Proteomes" id="UP000292082">
    <property type="component" value="Unassembled WGS sequence"/>
</dbReference>
<keyword evidence="7 9" id="KW-0472">Membrane</keyword>
<keyword evidence="6 9" id="KW-1133">Transmembrane helix</keyword>
<reference evidence="10 11" key="1">
    <citation type="submission" date="2019-01" db="EMBL/GenBank/DDBJ databases">
        <title>Draft genome sequences of three monokaryotic isolates of the white-rot basidiomycete fungus Dichomitus squalens.</title>
        <authorList>
            <consortium name="DOE Joint Genome Institute"/>
            <person name="Lopez S.C."/>
            <person name="Andreopoulos B."/>
            <person name="Pangilinan J."/>
            <person name="Lipzen A."/>
            <person name="Riley R."/>
            <person name="Ahrendt S."/>
            <person name="Ng V."/>
            <person name="Barry K."/>
            <person name="Daum C."/>
            <person name="Grigoriev I.V."/>
            <person name="Hilden K.S."/>
            <person name="Makela M.R."/>
            <person name="de Vries R.P."/>
        </authorList>
    </citation>
    <scope>NUCLEOTIDE SEQUENCE [LARGE SCALE GENOMIC DNA]</scope>
    <source>
        <strain evidence="10 11">CBS 464.89</strain>
    </source>
</reference>
<feature type="transmembrane region" description="Helical" evidence="9">
    <location>
        <begin position="61"/>
        <end position="79"/>
    </location>
</feature>
<accession>A0A4Q9PNG1</accession>
<feature type="transmembrane region" description="Helical" evidence="9">
    <location>
        <begin position="284"/>
        <end position="306"/>
    </location>
</feature>
<dbReference type="Pfam" id="PF04258">
    <property type="entry name" value="Peptidase_A22B"/>
    <property type="match status" value="1"/>
</dbReference>
<evidence type="ECO:0000256" key="3">
    <source>
        <dbReference type="ARBA" id="ARBA00022692"/>
    </source>
</evidence>
<evidence type="ECO:0000256" key="8">
    <source>
        <dbReference type="SAM" id="MobiDB-lite"/>
    </source>
</evidence>
<dbReference type="GO" id="GO:0098553">
    <property type="term" value="C:lumenal side of endoplasmic reticulum membrane"/>
    <property type="evidence" value="ECO:0007669"/>
    <property type="project" value="TreeGrafter"/>
</dbReference>
<feature type="transmembrane region" description="Helical" evidence="9">
    <location>
        <begin position="312"/>
        <end position="330"/>
    </location>
</feature>
<comment type="similarity">
    <text evidence="2">Belongs to the peptidase A22B family.</text>
</comment>
<dbReference type="InterPro" id="IPR006639">
    <property type="entry name" value="Preselin/SPP"/>
</dbReference>
<dbReference type="PANTHER" id="PTHR12174:SF23">
    <property type="entry name" value="MINOR HISTOCOMPATIBILITY ANTIGEN H13"/>
    <property type="match status" value="1"/>
</dbReference>
<feature type="compositionally biased region" description="Basic and acidic residues" evidence="8">
    <location>
        <begin position="344"/>
        <end position="354"/>
    </location>
</feature>
<dbReference type="STRING" id="114155.A0A4Q9PNG1"/>
<proteinExistence type="inferred from homology"/>
<dbReference type="SMART" id="SM00730">
    <property type="entry name" value="PSN"/>
    <property type="match status" value="1"/>
</dbReference>
<dbReference type="GO" id="GO:0033619">
    <property type="term" value="P:membrane protein proteolysis"/>
    <property type="evidence" value="ECO:0007669"/>
    <property type="project" value="TreeGrafter"/>
</dbReference>
<sequence>MSVASTDWDLLSSYAGLLSLACASIYAGSYGSLSSKSFKRPGTEPDEEDEQEVERLSSQDAYLFPVFGSVVLFGLYLIVKYYGKEWITWLLQWYFTIAGVGSVGKSLISLTRWLVGESRWKKFDNNKILVLKGPRELLSFSLRTPSLFLLPIGAIPSILYTFGGSVTRRSALLTDILGLSFSHNALSLLKLDSFKTGVVLLSGLFVYDIWWVFGTEVMVKVATNLDVPIKLLWPKSVLFSAERGFTMLGLGDIVIPGMFVATALRYDYHRASRQGQLASVRKAYFHAALVAYALGLVATMSVMHFFRKAQPALLYLSPACILSFFVMALFQGDLNEAWGWSDQVEEKPEQRSDKSAAGSVDKNAPVDAAAKSPVGDEPLSEDATALSSLPEESAEGSERKKQWEKKRS</sequence>
<dbReference type="EMBL" id="ML145162">
    <property type="protein sequence ID" value="TBU55822.1"/>
    <property type="molecule type" value="Genomic_DNA"/>
</dbReference>
<dbReference type="GO" id="GO:0098554">
    <property type="term" value="C:cytoplasmic side of endoplasmic reticulum membrane"/>
    <property type="evidence" value="ECO:0007669"/>
    <property type="project" value="TreeGrafter"/>
</dbReference>
<dbReference type="Gene3D" id="1.10.472.100">
    <property type="entry name" value="Presenilin"/>
    <property type="match status" value="1"/>
</dbReference>
<keyword evidence="5" id="KW-0256">Endoplasmic reticulum</keyword>
<evidence type="ECO:0000313" key="10">
    <source>
        <dbReference type="EMBL" id="TBU55822.1"/>
    </source>
</evidence>
<dbReference type="PANTHER" id="PTHR12174">
    <property type="entry name" value="SIGNAL PEPTIDE PEPTIDASE"/>
    <property type="match status" value="1"/>
</dbReference>
<evidence type="ECO:0000256" key="1">
    <source>
        <dbReference type="ARBA" id="ARBA00004477"/>
    </source>
</evidence>
<organism evidence="10 11">
    <name type="scientific">Dichomitus squalens</name>
    <dbReference type="NCBI Taxonomy" id="114155"/>
    <lineage>
        <taxon>Eukaryota</taxon>
        <taxon>Fungi</taxon>
        <taxon>Dikarya</taxon>
        <taxon>Basidiomycota</taxon>
        <taxon>Agaricomycotina</taxon>
        <taxon>Agaricomycetes</taxon>
        <taxon>Polyporales</taxon>
        <taxon>Polyporaceae</taxon>
        <taxon>Dichomitus</taxon>
    </lineage>
</organism>
<evidence type="ECO:0000256" key="2">
    <source>
        <dbReference type="ARBA" id="ARBA00006859"/>
    </source>
</evidence>
<dbReference type="GO" id="GO:0006465">
    <property type="term" value="P:signal peptide processing"/>
    <property type="evidence" value="ECO:0007669"/>
    <property type="project" value="TreeGrafter"/>
</dbReference>
<keyword evidence="11" id="KW-1185">Reference proteome</keyword>
<dbReference type="InterPro" id="IPR007369">
    <property type="entry name" value="Peptidase_A22B_SPP"/>
</dbReference>
<gene>
    <name evidence="10" type="ORF">BD310DRAFT_824962</name>
</gene>
<dbReference type="GO" id="GO:0042500">
    <property type="term" value="F:aspartic endopeptidase activity, intramembrane cleaving"/>
    <property type="evidence" value="ECO:0007669"/>
    <property type="project" value="InterPro"/>
</dbReference>
<dbReference type="InterPro" id="IPR042524">
    <property type="entry name" value="Presenilin_C"/>
</dbReference>
<feature type="transmembrane region" description="Helical" evidence="9">
    <location>
        <begin position="244"/>
        <end position="264"/>
    </location>
</feature>